<dbReference type="OrthoDB" id="2175694at2759"/>
<gene>
    <name evidence="1" type="ORF">BCR32DRAFT_288457</name>
</gene>
<reference evidence="1 2" key="2">
    <citation type="submission" date="2016-08" db="EMBL/GenBank/DDBJ databases">
        <title>Pervasive Adenine N6-methylation of Active Genes in Fungi.</title>
        <authorList>
            <consortium name="DOE Joint Genome Institute"/>
            <person name="Mondo S.J."/>
            <person name="Dannebaum R.O."/>
            <person name="Kuo R.C."/>
            <person name="Labutti K."/>
            <person name="Haridas S."/>
            <person name="Kuo A."/>
            <person name="Salamov A."/>
            <person name="Ahrendt S.R."/>
            <person name="Lipzen A."/>
            <person name="Sullivan W."/>
            <person name="Andreopoulos W.B."/>
            <person name="Clum A."/>
            <person name="Lindquist E."/>
            <person name="Daum C."/>
            <person name="Ramamoorthy G.K."/>
            <person name="Gryganskyi A."/>
            <person name="Culley D."/>
            <person name="Magnuson J.K."/>
            <person name="James T.Y."/>
            <person name="O'Malley M.A."/>
            <person name="Stajich J.E."/>
            <person name="Spatafora J.W."/>
            <person name="Visel A."/>
            <person name="Grigoriev I.V."/>
        </authorList>
    </citation>
    <scope>NUCLEOTIDE SEQUENCE [LARGE SCALE GENOMIC DNA]</scope>
    <source>
        <strain evidence="1 2">S4</strain>
    </source>
</reference>
<name>A0A1Y1UUN7_9FUNG</name>
<dbReference type="STRING" id="1754192.A0A1Y1UUN7"/>
<accession>A0A1Y1UUN7</accession>
<comment type="caution">
    <text evidence="1">The sequence shown here is derived from an EMBL/GenBank/DDBJ whole genome shotgun (WGS) entry which is preliminary data.</text>
</comment>
<reference evidence="1 2" key="1">
    <citation type="submission" date="2016-08" db="EMBL/GenBank/DDBJ databases">
        <title>A Parts List for Fungal Cellulosomes Revealed by Comparative Genomics.</title>
        <authorList>
            <consortium name="DOE Joint Genome Institute"/>
            <person name="Haitjema C.H."/>
            <person name="Gilmore S.P."/>
            <person name="Henske J.K."/>
            <person name="Solomon K.V."/>
            <person name="De Groot R."/>
            <person name="Kuo A."/>
            <person name="Mondo S.J."/>
            <person name="Salamov A.A."/>
            <person name="Labutti K."/>
            <person name="Zhao Z."/>
            <person name="Chiniquy J."/>
            <person name="Barry K."/>
            <person name="Brewer H.M."/>
            <person name="Purvine S.O."/>
            <person name="Wright A.T."/>
            <person name="Boxma B."/>
            <person name="Van Alen T."/>
            <person name="Hackstein J.H."/>
            <person name="Baker S.E."/>
            <person name="Grigoriev I.V."/>
            <person name="O'Malley M.A."/>
        </authorList>
    </citation>
    <scope>NUCLEOTIDE SEQUENCE [LARGE SCALE GENOMIC DNA]</scope>
    <source>
        <strain evidence="1 2">S4</strain>
    </source>
</reference>
<dbReference type="EMBL" id="MCFG01000849">
    <property type="protein sequence ID" value="ORX41732.1"/>
    <property type="molecule type" value="Genomic_DNA"/>
</dbReference>
<sequence length="232" mass="27208">MKISEISRMLPRLGSQDRDIESWTEEFKRVMELSDISEEKKIFAWAKECVQGRLKGVIDDLKEEEDGIIKYPSVDEIKESIEKYLNITPQEKCFNLKALRIRRGESIKDFNWRYNNYYKNLKQDFKQFITINDYADSIASRPFIRTHVITAKPEDIEKALEIAELAETAIETPNRNNNIVMFIVKNRSPTIIILNKLKNTSILENKQELLDTNKQQAFLCIEPRNTEQSSRA</sequence>
<evidence type="ECO:0000313" key="2">
    <source>
        <dbReference type="Proteomes" id="UP000193944"/>
    </source>
</evidence>
<organism evidence="1 2">
    <name type="scientific">Anaeromyces robustus</name>
    <dbReference type="NCBI Taxonomy" id="1754192"/>
    <lineage>
        <taxon>Eukaryota</taxon>
        <taxon>Fungi</taxon>
        <taxon>Fungi incertae sedis</taxon>
        <taxon>Chytridiomycota</taxon>
        <taxon>Chytridiomycota incertae sedis</taxon>
        <taxon>Neocallimastigomycetes</taxon>
        <taxon>Neocallimastigales</taxon>
        <taxon>Neocallimastigaceae</taxon>
        <taxon>Anaeromyces</taxon>
    </lineage>
</organism>
<protein>
    <submittedName>
        <fullName evidence="1">Uncharacterized protein</fullName>
    </submittedName>
</protein>
<keyword evidence="2" id="KW-1185">Reference proteome</keyword>
<dbReference type="AlphaFoldDB" id="A0A1Y1UUN7"/>
<dbReference type="Proteomes" id="UP000193944">
    <property type="component" value="Unassembled WGS sequence"/>
</dbReference>
<evidence type="ECO:0000313" key="1">
    <source>
        <dbReference type="EMBL" id="ORX41732.1"/>
    </source>
</evidence>
<proteinExistence type="predicted"/>